<dbReference type="SMART" id="SM00951">
    <property type="entry name" value="QLQ"/>
    <property type="match status" value="1"/>
</dbReference>
<keyword evidence="5" id="KW-0804">Transcription</keyword>
<reference evidence="9 10" key="1">
    <citation type="journal article" date="2023" name="bioRxiv">
        <title>Genome report: Whole genome sequence and annotation of Penstemon davidsonii.</title>
        <authorList>
            <person name="Ostevik K.L."/>
            <person name="Alabady M."/>
            <person name="Zhang M."/>
            <person name="Rausher M.D."/>
        </authorList>
    </citation>
    <scope>NUCLEOTIDE SEQUENCE [LARGE SCALE GENOMIC DNA]</scope>
    <source>
        <strain evidence="9">DNT005</strain>
        <tissue evidence="9">Whole leaf</tissue>
    </source>
</reference>
<protein>
    <recommendedName>
        <fullName evidence="5">Growth-regulating factor</fullName>
    </recommendedName>
</protein>
<feature type="region of interest" description="Disordered" evidence="6">
    <location>
        <begin position="1"/>
        <end position="39"/>
    </location>
</feature>
<keyword evidence="3 4" id="KW-0539">Nucleus</keyword>
<dbReference type="PROSITE" id="PS51666">
    <property type="entry name" value="QLQ"/>
    <property type="match status" value="1"/>
</dbReference>
<evidence type="ECO:0000259" key="8">
    <source>
        <dbReference type="PROSITE" id="PS51667"/>
    </source>
</evidence>
<evidence type="ECO:0000313" key="9">
    <source>
        <dbReference type="EMBL" id="KAK4477436.1"/>
    </source>
</evidence>
<dbReference type="EMBL" id="JAYDYQ010002688">
    <property type="protein sequence ID" value="KAK4477436.1"/>
    <property type="molecule type" value="Genomic_DNA"/>
</dbReference>
<gene>
    <name evidence="9" type="ORF">RD792_016657</name>
</gene>
<evidence type="ECO:0000256" key="6">
    <source>
        <dbReference type="SAM" id="MobiDB-lite"/>
    </source>
</evidence>
<feature type="domain" description="QLQ" evidence="7">
    <location>
        <begin position="122"/>
        <end position="157"/>
    </location>
</feature>
<evidence type="ECO:0000256" key="3">
    <source>
        <dbReference type="ARBA" id="ARBA00023242"/>
    </source>
</evidence>
<dbReference type="Pfam" id="PF08879">
    <property type="entry name" value="WRC"/>
    <property type="match status" value="1"/>
</dbReference>
<dbReference type="Pfam" id="PF08880">
    <property type="entry name" value="QLQ"/>
    <property type="match status" value="1"/>
</dbReference>
<feature type="short sequence motif" description="Bipartite nuclear localization signal" evidence="4">
    <location>
        <begin position="221"/>
        <end position="228"/>
    </location>
</feature>
<sequence length="457" mass="50365">MDFGVVGQNPCLNDPRSETGHGSGNLKHPRSGLSEDSWKIPKIQRCNEVDFGSNKSSNKTFAGFGGSDLFDDGHKMLSFSSYSEPQYSRNIAFSVSQDEHHSRKGGGSNEVMRGPFARVKGPFTPSQWMELEHQALIYKHIVANVPVPSNLLVPLKRSLYSYISPGSYASNLLGWGPFHLGFPSGSNDPEPGRCRRTDGKKWRCSKDAVPDQKYCERHINRGRHRSRKPVEGQAGRSVISKSTTTSKVLQPLINASTQHLDSRTKGIQGLPLIPSTVDLKSKDEPLALQKQHVSFEESSLSEFGLVSSDSLVNPSEKFSFLGFNEKESTHHQLPVHHFIDDWPKDQSNREDLRSDWTQLTMSIPVASEKSAMSTLTLSSHELDPIHMSLCLREPIQKQPWLPVSWGNSMGGPLGEVLTTTSTSEAAAKNSSSPTGVLSNCSSGSSPHSTDNNKMIRN</sequence>
<dbReference type="PANTHER" id="PTHR31602:SF42">
    <property type="entry name" value="GROWTH-REGULATING FACTOR 2"/>
    <property type="match status" value="1"/>
</dbReference>
<keyword evidence="5" id="KW-0010">Activator</keyword>
<accession>A0ABR0CJZ0</accession>
<feature type="short sequence motif" description="Bipartite nuclear localization signal" evidence="4">
    <location>
        <begin position="193"/>
        <end position="203"/>
    </location>
</feature>
<name>A0ABR0CJZ0_9LAMI</name>
<comment type="caution">
    <text evidence="9">The sequence shown here is derived from an EMBL/GenBank/DDBJ whole genome shotgun (WGS) entry which is preliminary data.</text>
</comment>
<evidence type="ECO:0000259" key="7">
    <source>
        <dbReference type="PROSITE" id="PS51666"/>
    </source>
</evidence>
<dbReference type="InterPro" id="IPR014977">
    <property type="entry name" value="WRC_dom"/>
</dbReference>
<comment type="similarity">
    <text evidence="2 5">Belongs to the GRF family.</text>
</comment>
<evidence type="ECO:0000256" key="2">
    <source>
        <dbReference type="ARBA" id="ARBA00008122"/>
    </source>
</evidence>
<comment type="subcellular location">
    <subcellularLocation>
        <location evidence="1 4 5">Nucleus</location>
    </subcellularLocation>
</comment>
<dbReference type="InterPro" id="IPR031137">
    <property type="entry name" value="GRF"/>
</dbReference>
<dbReference type="InterPro" id="IPR014978">
    <property type="entry name" value="Gln-Leu-Gln_QLQ"/>
</dbReference>
<evidence type="ECO:0000256" key="4">
    <source>
        <dbReference type="PROSITE-ProRule" id="PRU01002"/>
    </source>
</evidence>
<dbReference type="PANTHER" id="PTHR31602">
    <property type="entry name" value="GROWTH-REGULATING FACTOR 5"/>
    <property type="match status" value="1"/>
</dbReference>
<dbReference type="PROSITE" id="PS51667">
    <property type="entry name" value="WRC"/>
    <property type="match status" value="1"/>
</dbReference>
<proteinExistence type="inferred from homology"/>
<dbReference type="Proteomes" id="UP001291926">
    <property type="component" value="Unassembled WGS sequence"/>
</dbReference>
<keyword evidence="10" id="KW-1185">Reference proteome</keyword>
<organism evidence="9 10">
    <name type="scientific">Penstemon davidsonii</name>
    <dbReference type="NCBI Taxonomy" id="160366"/>
    <lineage>
        <taxon>Eukaryota</taxon>
        <taxon>Viridiplantae</taxon>
        <taxon>Streptophyta</taxon>
        <taxon>Embryophyta</taxon>
        <taxon>Tracheophyta</taxon>
        <taxon>Spermatophyta</taxon>
        <taxon>Magnoliopsida</taxon>
        <taxon>eudicotyledons</taxon>
        <taxon>Gunneridae</taxon>
        <taxon>Pentapetalae</taxon>
        <taxon>asterids</taxon>
        <taxon>lamiids</taxon>
        <taxon>Lamiales</taxon>
        <taxon>Plantaginaceae</taxon>
        <taxon>Cheloneae</taxon>
        <taxon>Penstemon</taxon>
    </lineage>
</organism>
<evidence type="ECO:0000256" key="5">
    <source>
        <dbReference type="RuleBase" id="RU367127"/>
    </source>
</evidence>
<evidence type="ECO:0000256" key="1">
    <source>
        <dbReference type="ARBA" id="ARBA00004123"/>
    </source>
</evidence>
<evidence type="ECO:0000313" key="10">
    <source>
        <dbReference type="Proteomes" id="UP001291926"/>
    </source>
</evidence>
<comment type="function">
    <text evidence="5">Transcription activator.</text>
</comment>
<comment type="domain">
    <text evidence="5">The QLQ domain and WRC domain may be involved in protein-protein interaction and DNA-binding, respectively.</text>
</comment>
<feature type="domain" description="WRC" evidence="8">
    <location>
        <begin position="188"/>
        <end position="232"/>
    </location>
</feature>
<feature type="compositionally biased region" description="Polar residues" evidence="6">
    <location>
        <begin position="417"/>
        <end position="457"/>
    </location>
</feature>
<feature type="region of interest" description="Disordered" evidence="6">
    <location>
        <begin position="414"/>
        <end position="457"/>
    </location>
</feature>
<keyword evidence="5" id="KW-0805">Transcription regulation</keyword>